<accession>A0A4Q9PPJ1</accession>
<sequence length="187" mass="22020">MRRIVNVWGLQRYFDRCMLCLYSRRDSVFPQCSRVNGVLRDYVRYRRQCVPTCPAAVLLRERHSRWRPLHRRYSLPLKDRCVGGDISNSRPCWFHRNLLPLPRTTHHLWIGLVSLSFSRQAFRAEHSTRPCQLGCADLRRLRKDVAYRTRDAKPVVCGPWWHCARGKTGSASRNRRMHGGSGVNYVK</sequence>
<organism evidence="2 3">
    <name type="scientific">Dichomitus squalens</name>
    <dbReference type="NCBI Taxonomy" id="114155"/>
    <lineage>
        <taxon>Eukaryota</taxon>
        <taxon>Fungi</taxon>
        <taxon>Dikarya</taxon>
        <taxon>Basidiomycota</taxon>
        <taxon>Agaricomycotina</taxon>
        <taxon>Agaricomycetes</taxon>
        <taxon>Polyporales</taxon>
        <taxon>Polyporaceae</taxon>
        <taxon>Dichomitus</taxon>
    </lineage>
</organism>
<feature type="region of interest" description="Disordered" evidence="1">
    <location>
        <begin position="167"/>
        <end position="187"/>
    </location>
</feature>
<evidence type="ECO:0000313" key="3">
    <source>
        <dbReference type="Proteomes" id="UP000292082"/>
    </source>
</evidence>
<protein>
    <submittedName>
        <fullName evidence="2">Uncharacterized protein</fullName>
    </submittedName>
</protein>
<dbReference type="Proteomes" id="UP000292082">
    <property type="component" value="Unassembled WGS sequence"/>
</dbReference>
<reference evidence="2 3" key="1">
    <citation type="submission" date="2019-01" db="EMBL/GenBank/DDBJ databases">
        <title>Draft genome sequences of three monokaryotic isolates of the white-rot basidiomycete fungus Dichomitus squalens.</title>
        <authorList>
            <consortium name="DOE Joint Genome Institute"/>
            <person name="Lopez S.C."/>
            <person name="Andreopoulos B."/>
            <person name="Pangilinan J."/>
            <person name="Lipzen A."/>
            <person name="Riley R."/>
            <person name="Ahrendt S."/>
            <person name="Ng V."/>
            <person name="Barry K."/>
            <person name="Daum C."/>
            <person name="Grigoriev I.V."/>
            <person name="Hilden K.S."/>
            <person name="Makela M.R."/>
            <person name="de Vries R.P."/>
        </authorList>
    </citation>
    <scope>NUCLEOTIDE SEQUENCE [LARGE SCALE GENOMIC DNA]</scope>
    <source>
        <strain evidence="2 3">CBS 464.89</strain>
    </source>
</reference>
<evidence type="ECO:0000256" key="1">
    <source>
        <dbReference type="SAM" id="MobiDB-lite"/>
    </source>
</evidence>
<keyword evidence="3" id="KW-1185">Reference proteome</keyword>
<name>A0A4Q9PPJ1_9APHY</name>
<proteinExistence type="predicted"/>
<dbReference type="EMBL" id="ML145158">
    <property type="protein sequence ID" value="TBU56074.1"/>
    <property type="molecule type" value="Genomic_DNA"/>
</dbReference>
<evidence type="ECO:0000313" key="2">
    <source>
        <dbReference type="EMBL" id="TBU56074.1"/>
    </source>
</evidence>
<dbReference type="AlphaFoldDB" id="A0A4Q9PPJ1"/>
<gene>
    <name evidence="2" type="ORF">BD310DRAFT_932306</name>
</gene>